<keyword evidence="8" id="KW-1185">Reference proteome</keyword>
<keyword evidence="2" id="KW-0132">Cell division</keyword>
<feature type="compositionally biased region" description="Polar residues" evidence="6">
    <location>
        <begin position="1126"/>
        <end position="1140"/>
    </location>
</feature>
<evidence type="ECO:0000256" key="1">
    <source>
        <dbReference type="ARBA" id="ARBA00004123"/>
    </source>
</evidence>
<feature type="compositionally biased region" description="Acidic residues" evidence="6">
    <location>
        <begin position="1116"/>
        <end position="1125"/>
    </location>
</feature>
<dbReference type="GO" id="GO:0035825">
    <property type="term" value="P:homologous recombination"/>
    <property type="evidence" value="ECO:0007669"/>
    <property type="project" value="UniProtKB-ARBA"/>
</dbReference>
<keyword evidence="3" id="KW-0498">Mitosis</keyword>
<dbReference type="SUPFAM" id="SSF63748">
    <property type="entry name" value="Tudor/PWWP/MBT"/>
    <property type="match status" value="1"/>
</dbReference>
<reference evidence="7 8" key="1">
    <citation type="journal article" date="2021" name="Nat. Plants">
        <title>The Taxus genome provides insights into paclitaxel biosynthesis.</title>
        <authorList>
            <person name="Xiong X."/>
            <person name="Gou J."/>
            <person name="Liao Q."/>
            <person name="Li Y."/>
            <person name="Zhou Q."/>
            <person name="Bi G."/>
            <person name="Li C."/>
            <person name="Du R."/>
            <person name="Wang X."/>
            <person name="Sun T."/>
            <person name="Guo L."/>
            <person name="Liang H."/>
            <person name="Lu P."/>
            <person name="Wu Y."/>
            <person name="Zhang Z."/>
            <person name="Ro D.K."/>
            <person name="Shang Y."/>
            <person name="Huang S."/>
            <person name="Yan J."/>
        </authorList>
    </citation>
    <scope>NUCLEOTIDE SEQUENCE [LARGE SCALE GENOMIC DNA]</scope>
    <source>
        <strain evidence="7">Ta-2019</strain>
    </source>
</reference>
<dbReference type="Gene3D" id="1.25.10.10">
    <property type="entry name" value="Leucine-rich Repeat Variant"/>
    <property type="match status" value="2"/>
</dbReference>
<proteinExistence type="predicted"/>
<evidence type="ECO:0000256" key="2">
    <source>
        <dbReference type="ARBA" id="ARBA00022618"/>
    </source>
</evidence>
<evidence type="ECO:0000256" key="4">
    <source>
        <dbReference type="ARBA" id="ARBA00023242"/>
    </source>
</evidence>
<dbReference type="CDD" id="cd19953">
    <property type="entry name" value="PDS5"/>
    <property type="match status" value="1"/>
</dbReference>
<protein>
    <recommendedName>
        <fullName evidence="9">Sister chromatid cohesion protein PDS5 A</fullName>
    </recommendedName>
</protein>
<dbReference type="PANTHER" id="PTHR12663">
    <property type="entry name" value="ANDROGEN INDUCED INHIBITOR OF PROLIFERATION AS3 / PDS5-RELATED"/>
    <property type="match status" value="1"/>
</dbReference>
<keyword evidence="4" id="KW-0539">Nucleus</keyword>
<keyword evidence="5" id="KW-0131">Cell cycle</keyword>
<evidence type="ECO:0000256" key="6">
    <source>
        <dbReference type="SAM" id="MobiDB-lite"/>
    </source>
</evidence>
<dbReference type="CDD" id="cd20404">
    <property type="entry name" value="Tudor_Agenet_AtEML-like"/>
    <property type="match status" value="1"/>
</dbReference>
<organism evidence="7 8">
    <name type="scientific">Taxus chinensis</name>
    <name type="common">Chinese yew</name>
    <name type="synonym">Taxus wallichiana var. chinensis</name>
    <dbReference type="NCBI Taxonomy" id="29808"/>
    <lineage>
        <taxon>Eukaryota</taxon>
        <taxon>Viridiplantae</taxon>
        <taxon>Streptophyta</taxon>
        <taxon>Embryophyta</taxon>
        <taxon>Tracheophyta</taxon>
        <taxon>Spermatophyta</taxon>
        <taxon>Pinopsida</taxon>
        <taxon>Pinidae</taxon>
        <taxon>Conifers II</taxon>
        <taxon>Cupressales</taxon>
        <taxon>Taxaceae</taxon>
        <taxon>Taxus</taxon>
    </lineage>
</organism>
<dbReference type="OMA" id="ERHPQHE"/>
<feature type="compositionally biased region" description="Basic and acidic residues" evidence="6">
    <location>
        <begin position="1495"/>
        <end position="1519"/>
    </location>
</feature>
<evidence type="ECO:0000313" key="8">
    <source>
        <dbReference type="Proteomes" id="UP000824469"/>
    </source>
</evidence>
<feature type="region of interest" description="Disordered" evidence="6">
    <location>
        <begin position="1482"/>
        <end position="1532"/>
    </location>
</feature>
<dbReference type="InterPro" id="IPR011989">
    <property type="entry name" value="ARM-like"/>
</dbReference>
<evidence type="ECO:0000256" key="3">
    <source>
        <dbReference type="ARBA" id="ARBA00022776"/>
    </source>
</evidence>
<evidence type="ECO:0000256" key="5">
    <source>
        <dbReference type="ARBA" id="ARBA00023306"/>
    </source>
</evidence>
<dbReference type="GO" id="GO:0005634">
    <property type="term" value="C:nucleus"/>
    <property type="evidence" value="ECO:0007669"/>
    <property type="project" value="UniProtKB-SubCell"/>
</dbReference>
<dbReference type="PANTHER" id="PTHR12663:SF50">
    <property type="entry name" value="SISTER CHROMATID COHESION PROTEIN PDS5 HOMOLOG B"/>
    <property type="match status" value="1"/>
</dbReference>
<dbReference type="Pfam" id="PF20168">
    <property type="entry name" value="PDS5"/>
    <property type="match status" value="1"/>
</dbReference>
<dbReference type="GO" id="GO:0007064">
    <property type="term" value="P:mitotic sister chromatid cohesion"/>
    <property type="evidence" value="ECO:0007669"/>
    <property type="project" value="InterPro"/>
</dbReference>
<accession>A0AA38GQ17</accession>
<dbReference type="InterPro" id="IPR016024">
    <property type="entry name" value="ARM-type_fold"/>
</dbReference>
<evidence type="ECO:0000313" key="7">
    <source>
        <dbReference type="EMBL" id="KAH9325840.1"/>
    </source>
</evidence>
<dbReference type="GO" id="GO:0000785">
    <property type="term" value="C:chromatin"/>
    <property type="evidence" value="ECO:0007669"/>
    <property type="project" value="TreeGrafter"/>
</dbReference>
<dbReference type="SUPFAM" id="SSF48371">
    <property type="entry name" value="ARM repeat"/>
    <property type="match status" value="1"/>
</dbReference>
<feature type="non-terminal residue" evidence="7">
    <location>
        <position position="1"/>
    </location>
</feature>
<sequence length="1532" mass="173727">QALSSLSELDQSPTLRSVLGPINDALAEPVLLRHKDKDARLLVAACFSEVMRILAPDPPYSDDLLKDIFKLFVSIFKELDEKESPYFSRRVNILETIAKVRCCVLMLDINCEDLVSEMFQVFFSVVREDHPPSVQHDMTTIMELILEESGEISQRMLDVILGNLLQDKRNASLAAHRLSISVLQRCAEKLEPAIQQFLTSVMLEGKVAGSDLQEDYRDIIFEIYQCAPQMLLAVIPNLTQEVLTDQVEIRLKAVQLLGRLFALPGRHVAQEYHQLFAEFLKRFSDKTVEIRLSAVECAKECFLANPSGNEASEILFGLQGRLLDFDDKVRNQVVNVICDLAKSNPRYVSSEIIKNVAERLRDKKVSVRKYTLRKLVEVYRAYCVKCFEGFIACSEQFEWIPSKIIRVCYDKDCKEFRPAGMELIFAEDLFPVQLPVDEITQHWIVMFSVFCPGDIRALEHILSQKQRLQREMQIYLSLRQSSKEEDSIELHKKIQTGIKMMSFCFIDPVRAEENFQKLHQMKDNNIFKGLSQLLDPNTTVASAQAIREDLLKRIGERHPQHEFLKTLSLKCSYMLFGMEHVKAVLKQSLADRTVSNQALQIAGMDLLLKILSFFPVLVKGSEEDLFRLLSEDNESLKERIMQIIAKAGCFIHNQQSFDAILEKLCTEGNRKQAKYAVSAISALTAESGQEILSHLYEKLVASLEDCQNLPTTLQSLGCIAQTSISVFETREDEIIKFIVRKLLRGDCNSLSEEVQGMNNAKNEPPSSVCQLKIYGLKALVKSFLPHKDGHVRQRIKGLLGVLLKLLQTGDISEITKSSESDKAYLRLAAAKSVLRLARRWDLYIMPQIFRLTVLRAQDPSVLVRQQFLTKVQKCLKEHTIGNKYACVFALAASDAVKDIQADAKKYMEEFVDSYHREARLRQTSTSVQVEGAALTVYPEYVLAHLVHVLGHHPKFPSGIRAENAEAYEPFIRQLLLFLRSLICQDRSNSGRKDETDNLSAILTIFRAIRRAEDAYDKVITQNLYVLCDIGIVITKDLGRNKISSGRIPGGIPLPSLLYRVSEENEDEKTDGSYLPHCLTKGKALAQFMDGRDMLHSSQKSSPRRKRDKRNQAESLLEEIDHDSGEESFQNRSMTHDTINSIEDPGRGSLHLDQDKKSLSCKQVQNLKSRSQVTSRLKEFAAENASTEGCKRGRSRKVQSVSANERLQPVCVADFTPAKAKKHRSETEAESLDIGERVTLSNTIEEAEKINNDSDHLRVATHISPVAQQEMQSKDFEHRMQDEASKAPGRYRFSQKILLDDYWKSQSSRNKQNCEEYITAEEDRHHKNDTKEVPETTAQGLAISLNDYNKSPMWKDDKDREGDGALVGQRIRVWWPIDKGFYSGTINEFDSANKTHKIVYDDGEVELIHLGSERWEHIGNSQKGALKSRAKGWKGKQKKLCFMTTESSNIEVASSEVNETRIDRSVDIVNAGGGGLDELSAREEQNSLKNSGSRVRISEQKKGGEKRPSKHLSVKEKGMESHLGANENHDKSL</sequence>
<name>A0AA38GQ17_TAXCH</name>
<dbReference type="GO" id="GO:0051301">
    <property type="term" value="P:cell division"/>
    <property type="evidence" value="ECO:0007669"/>
    <property type="project" value="UniProtKB-KW"/>
</dbReference>
<gene>
    <name evidence="7" type="ORF">KI387_006018</name>
</gene>
<feature type="non-terminal residue" evidence="7">
    <location>
        <position position="1532"/>
    </location>
</feature>
<dbReference type="GO" id="GO:0006281">
    <property type="term" value="P:DNA repair"/>
    <property type="evidence" value="ECO:0007669"/>
    <property type="project" value="TreeGrafter"/>
</dbReference>
<dbReference type="Proteomes" id="UP000824469">
    <property type="component" value="Unassembled WGS sequence"/>
</dbReference>
<comment type="caution">
    <text evidence="7">The sequence shown here is derived from an EMBL/GenBank/DDBJ whole genome shotgun (WGS) entry which is preliminary data.</text>
</comment>
<dbReference type="InterPro" id="IPR039776">
    <property type="entry name" value="Pds5"/>
</dbReference>
<comment type="subcellular location">
    <subcellularLocation>
        <location evidence="1">Nucleus</location>
    </subcellularLocation>
</comment>
<dbReference type="EMBL" id="JAHRHJ020000002">
    <property type="protein sequence ID" value="KAH9325840.1"/>
    <property type="molecule type" value="Genomic_DNA"/>
</dbReference>
<feature type="region of interest" description="Disordered" evidence="6">
    <location>
        <begin position="1116"/>
        <end position="1147"/>
    </location>
</feature>
<dbReference type="Gene3D" id="2.30.30.140">
    <property type="match status" value="1"/>
</dbReference>
<evidence type="ECO:0008006" key="9">
    <source>
        <dbReference type="Google" id="ProtNLM"/>
    </source>
</evidence>